<comment type="caution">
    <text evidence="7">The sequence shown here is derived from an EMBL/GenBank/DDBJ whole genome shotgun (WGS) entry which is preliminary data.</text>
</comment>
<reference evidence="7 8" key="1">
    <citation type="journal article" date="2023" name="Commun. Biol.">
        <title>Genome analysis of Parmales, the sister group of diatoms, reveals the evolutionary specialization of diatoms from phago-mixotrophs to photoautotrophs.</title>
        <authorList>
            <person name="Ban H."/>
            <person name="Sato S."/>
            <person name="Yoshikawa S."/>
            <person name="Yamada K."/>
            <person name="Nakamura Y."/>
            <person name="Ichinomiya M."/>
            <person name="Sato N."/>
            <person name="Blanc-Mathieu R."/>
            <person name="Endo H."/>
            <person name="Kuwata A."/>
            <person name="Ogata H."/>
        </authorList>
    </citation>
    <scope>NUCLEOTIDE SEQUENCE [LARGE SCALE GENOMIC DNA]</scope>
</reference>
<evidence type="ECO:0000256" key="1">
    <source>
        <dbReference type="ARBA" id="ARBA00004245"/>
    </source>
</evidence>
<keyword evidence="3" id="KW-0963">Cytoplasm</keyword>
<name>A0ABQ6MSC5_9STRA</name>
<comment type="subcellular location">
    <subcellularLocation>
        <location evidence="1">Cytoplasm</location>
        <location evidence="1">Cytoskeleton</location>
    </subcellularLocation>
</comment>
<organism evidence="7 8">
    <name type="scientific">Tetraparma gracilis</name>
    <dbReference type="NCBI Taxonomy" id="2962635"/>
    <lineage>
        <taxon>Eukaryota</taxon>
        <taxon>Sar</taxon>
        <taxon>Stramenopiles</taxon>
        <taxon>Ochrophyta</taxon>
        <taxon>Bolidophyceae</taxon>
        <taxon>Parmales</taxon>
        <taxon>Triparmaceae</taxon>
        <taxon>Tetraparma</taxon>
    </lineage>
</organism>
<dbReference type="InterPro" id="IPR042241">
    <property type="entry name" value="GCP_C_sf"/>
</dbReference>
<comment type="similarity">
    <text evidence="2">Belongs to the TUBGCP family.</text>
</comment>
<proteinExistence type="inferred from homology"/>
<evidence type="ECO:0000313" key="7">
    <source>
        <dbReference type="EMBL" id="GMI31197.1"/>
    </source>
</evidence>
<dbReference type="InterPro" id="IPR040457">
    <property type="entry name" value="GCP_C"/>
</dbReference>
<dbReference type="InterPro" id="IPR007259">
    <property type="entry name" value="GCP"/>
</dbReference>
<dbReference type="Pfam" id="PF04130">
    <property type="entry name" value="GCP_C_terminal"/>
    <property type="match status" value="1"/>
</dbReference>
<accession>A0ABQ6MSC5</accession>
<feature type="domain" description="Gamma tubulin complex component C-terminal" evidence="6">
    <location>
        <begin position="26"/>
        <end position="350"/>
    </location>
</feature>
<evidence type="ECO:0000259" key="6">
    <source>
        <dbReference type="Pfam" id="PF04130"/>
    </source>
</evidence>
<evidence type="ECO:0000256" key="2">
    <source>
        <dbReference type="ARBA" id="ARBA00010337"/>
    </source>
</evidence>
<evidence type="ECO:0000256" key="5">
    <source>
        <dbReference type="ARBA" id="ARBA00023212"/>
    </source>
</evidence>
<keyword evidence="5" id="KW-0206">Cytoskeleton</keyword>
<sequence>MDKLVSKASEEVNERVMSVVLDEHKLLEHLAALKKFLLLGQGDFVSALLDAVGPELSKRADAVYRHNLIGVLDTALRGTNAQYLPATILDRVGVKLYEPSPGDSGWDVFSLDYALESPLTAVVHARASSRYRRIFHLLWRLKRIEWALNNTWRRAVSVNHALAKSSRGGGRRESASITRALRRVALLRQEMLHVIGNFQNYLMFEVLESSWNALLAAIKTSSCLDDIIDAHDTYLANIMKLALLGDDAESRTLAAQLNLVFDIADRFCAVQDRLFVDCLSTLSGAEGGVEEVEQFGVKSLEAVSTTSSNYYAAMQDLFESLGEKLSGHDTAMGHDELSFLLFRLDFNGFYDSKFAGQVGEGA</sequence>
<evidence type="ECO:0000256" key="4">
    <source>
        <dbReference type="ARBA" id="ARBA00022701"/>
    </source>
</evidence>
<gene>
    <name evidence="7" type="ORF">TeGR_g5354</name>
</gene>
<evidence type="ECO:0000256" key="3">
    <source>
        <dbReference type="ARBA" id="ARBA00022490"/>
    </source>
</evidence>
<keyword evidence="4" id="KW-0493">Microtubule</keyword>
<keyword evidence="8" id="KW-1185">Reference proteome</keyword>
<dbReference type="Gene3D" id="1.20.120.1900">
    <property type="entry name" value="Gamma-tubulin complex, C-terminal domain"/>
    <property type="match status" value="1"/>
</dbReference>
<evidence type="ECO:0000313" key="8">
    <source>
        <dbReference type="Proteomes" id="UP001165060"/>
    </source>
</evidence>
<dbReference type="PANTHER" id="PTHR19302:SF14">
    <property type="entry name" value="GAMMA-TUBULIN COMPLEX COMPONENT 3"/>
    <property type="match status" value="1"/>
</dbReference>
<protein>
    <recommendedName>
        <fullName evidence="6">Gamma tubulin complex component C-terminal domain-containing protein</fullName>
    </recommendedName>
</protein>
<dbReference type="PANTHER" id="PTHR19302">
    <property type="entry name" value="GAMMA TUBULIN COMPLEX PROTEIN"/>
    <property type="match status" value="1"/>
</dbReference>
<dbReference type="Proteomes" id="UP001165060">
    <property type="component" value="Unassembled WGS sequence"/>
</dbReference>
<dbReference type="EMBL" id="BRYB01000496">
    <property type="protein sequence ID" value="GMI31197.1"/>
    <property type="molecule type" value="Genomic_DNA"/>
</dbReference>